<feature type="compositionally biased region" description="Basic residues" evidence="1">
    <location>
        <begin position="158"/>
        <end position="167"/>
    </location>
</feature>
<dbReference type="GO" id="GO:0003676">
    <property type="term" value="F:nucleic acid binding"/>
    <property type="evidence" value="ECO:0007669"/>
    <property type="project" value="InterPro"/>
</dbReference>
<evidence type="ECO:0000313" key="4">
    <source>
        <dbReference type="Proteomes" id="UP000612009"/>
    </source>
</evidence>
<dbReference type="Proteomes" id="UP000612009">
    <property type="component" value="Unassembled WGS sequence"/>
</dbReference>
<reference evidence="3" key="1">
    <citation type="submission" date="2020-10" db="EMBL/GenBank/DDBJ databases">
        <authorList>
            <person name="Hahn C.J."/>
            <person name="Laso-Perez R."/>
            <person name="Vulcano F."/>
            <person name="Vaziourakis K.-M."/>
            <person name="Stokke R."/>
            <person name="Steen I.H."/>
            <person name="Teske A."/>
            <person name="Boetius A."/>
            <person name="Liebeke M."/>
            <person name="Amann R."/>
            <person name="Knittel K."/>
        </authorList>
    </citation>
    <scope>NUCLEOTIDE SEQUENCE</scope>
    <source>
        <strain evidence="3">Gfbio:e3339647-f889-4370-9287-4fb5cb688e4c:AG392J18_GoMArc1</strain>
    </source>
</reference>
<dbReference type="AlphaFoldDB" id="A0A811TFZ1"/>
<protein>
    <recommendedName>
        <fullName evidence="2">HNH nuclease domain-containing protein</fullName>
    </recommendedName>
</protein>
<name>A0A811TFZ1_9EURY</name>
<feature type="compositionally biased region" description="Low complexity" evidence="1">
    <location>
        <begin position="128"/>
        <end position="154"/>
    </location>
</feature>
<dbReference type="Pfam" id="PF01844">
    <property type="entry name" value="HNH"/>
    <property type="match status" value="1"/>
</dbReference>
<dbReference type="GO" id="GO:0004519">
    <property type="term" value="F:endonuclease activity"/>
    <property type="evidence" value="ECO:0007669"/>
    <property type="project" value="InterPro"/>
</dbReference>
<dbReference type="EMBL" id="CAJHIR010000067">
    <property type="protein sequence ID" value="CAD6494632.1"/>
    <property type="molecule type" value="Genomic_DNA"/>
</dbReference>
<organism evidence="3 4">
    <name type="scientific">Candidatus Argoarchaeum ethanivorans</name>
    <dbReference type="NCBI Taxonomy" id="2608793"/>
    <lineage>
        <taxon>Archaea</taxon>
        <taxon>Methanobacteriati</taxon>
        <taxon>Methanobacteriota</taxon>
        <taxon>Stenosarchaea group</taxon>
        <taxon>Methanomicrobia</taxon>
        <taxon>Methanosarcinales</taxon>
        <taxon>Methanosarcinales incertae sedis</taxon>
        <taxon>GOM Arc I cluster</taxon>
        <taxon>Candidatus Argoarchaeum</taxon>
    </lineage>
</organism>
<accession>A0A811TFZ1</accession>
<feature type="domain" description="HNH nuclease" evidence="2">
    <location>
        <begin position="56"/>
        <end position="107"/>
    </location>
</feature>
<dbReference type="SMART" id="SM00507">
    <property type="entry name" value="HNHc"/>
    <property type="match status" value="1"/>
</dbReference>
<evidence type="ECO:0000256" key="1">
    <source>
        <dbReference type="SAM" id="MobiDB-lite"/>
    </source>
</evidence>
<dbReference type="CDD" id="cd00085">
    <property type="entry name" value="HNHc"/>
    <property type="match status" value="1"/>
</dbReference>
<feature type="region of interest" description="Disordered" evidence="1">
    <location>
        <begin position="113"/>
        <end position="167"/>
    </location>
</feature>
<proteinExistence type="predicted"/>
<dbReference type="GO" id="GO:0008270">
    <property type="term" value="F:zinc ion binding"/>
    <property type="evidence" value="ECO:0007669"/>
    <property type="project" value="InterPro"/>
</dbReference>
<dbReference type="InterPro" id="IPR002711">
    <property type="entry name" value="HNH"/>
</dbReference>
<feature type="compositionally biased region" description="Basic residues" evidence="1">
    <location>
        <begin position="113"/>
        <end position="127"/>
    </location>
</feature>
<evidence type="ECO:0000313" key="3">
    <source>
        <dbReference type="EMBL" id="CAD6494632.1"/>
    </source>
</evidence>
<dbReference type="InterPro" id="IPR003615">
    <property type="entry name" value="HNH_nuc"/>
</dbReference>
<evidence type="ECO:0000259" key="2">
    <source>
        <dbReference type="SMART" id="SM00507"/>
    </source>
</evidence>
<dbReference type="Gene3D" id="1.10.30.50">
    <property type="match status" value="1"/>
</dbReference>
<comment type="caution">
    <text evidence="3">The sequence shown here is derived from an EMBL/GenBank/DDBJ whole genome shotgun (WGS) entry which is preliminary data.</text>
</comment>
<gene>
    <name evidence="3" type="ORF">LAKADJCE_00871</name>
</gene>
<sequence>MVLNKSKLEEYANKVYRGDLRRFKEKQKKDASFTFDLFFTQESKATKGKRVATSLSQGKVVIDKYKKCAICGKKYDDPDDFQIHHVNGDRSYPVTSNLVLLCHSCHKKVHNHARSKLQDYKRKKKSTSSKTQSPFDIPSFSPPKFDFPSFDSPFGAAPKKKGRKKKK</sequence>